<accession>A0A0A9DLF9</accession>
<sequence length="37" mass="3971">MGLLTSDCTQEVSDPIMASCSIYNFCPKLPNAVIPNP</sequence>
<evidence type="ECO:0000313" key="1">
    <source>
        <dbReference type="EMBL" id="JAD89444.1"/>
    </source>
</evidence>
<protein>
    <submittedName>
        <fullName evidence="1">Uncharacterized protein</fullName>
    </submittedName>
</protein>
<dbReference type="AlphaFoldDB" id="A0A0A9DLF9"/>
<dbReference type="EMBL" id="GBRH01208451">
    <property type="protein sequence ID" value="JAD89444.1"/>
    <property type="molecule type" value="Transcribed_RNA"/>
</dbReference>
<reference evidence="1" key="1">
    <citation type="submission" date="2014-09" db="EMBL/GenBank/DDBJ databases">
        <authorList>
            <person name="Magalhaes I.L.F."/>
            <person name="Oliveira U."/>
            <person name="Santos F.R."/>
            <person name="Vidigal T.H.D.A."/>
            <person name="Brescovit A.D."/>
            <person name="Santos A.J."/>
        </authorList>
    </citation>
    <scope>NUCLEOTIDE SEQUENCE</scope>
    <source>
        <tissue evidence="1">Shoot tissue taken approximately 20 cm above the soil surface</tissue>
    </source>
</reference>
<organism evidence="1">
    <name type="scientific">Arundo donax</name>
    <name type="common">Giant reed</name>
    <name type="synonym">Donax arundinaceus</name>
    <dbReference type="NCBI Taxonomy" id="35708"/>
    <lineage>
        <taxon>Eukaryota</taxon>
        <taxon>Viridiplantae</taxon>
        <taxon>Streptophyta</taxon>
        <taxon>Embryophyta</taxon>
        <taxon>Tracheophyta</taxon>
        <taxon>Spermatophyta</taxon>
        <taxon>Magnoliopsida</taxon>
        <taxon>Liliopsida</taxon>
        <taxon>Poales</taxon>
        <taxon>Poaceae</taxon>
        <taxon>PACMAD clade</taxon>
        <taxon>Arundinoideae</taxon>
        <taxon>Arundineae</taxon>
        <taxon>Arundo</taxon>
    </lineage>
</organism>
<reference evidence="1" key="2">
    <citation type="journal article" date="2015" name="Data Brief">
        <title>Shoot transcriptome of the giant reed, Arundo donax.</title>
        <authorList>
            <person name="Barrero R.A."/>
            <person name="Guerrero F.D."/>
            <person name="Moolhuijzen P."/>
            <person name="Goolsby J.A."/>
            <person name="Tidwell J."/>
            <person name="Bellgard S.E."/>
            <person name="Bellgard M.I."/>
        </authorList>
    </citation>
    <scope>NUCLEOTIDE SEQUENCE</scope>
    <source>
        <tissue evidence="1">Shoot tissue taken approximately 20 cm above the soil surface</tissue>
    </source>
</reference>
<proteinExistence type="predicted"/>
<dbReference type="EMBL" id="GBRH01208296">
    <property type="protein sequence ID" value="JAD89599.1"/>
    <property type="molecule type" value="Transcribed_RNA"/>
</dbReference>
<name>A0A0A9DLF9_ARUDO</name>